<accession>A0A2A9DZS3</accession>
<dbReference type="SUPFAM" id="SSF82784">
    <property type="entry name" value="OsmC-like"/>
    <property type="match status" value="1"/>
</dbReference>
<gene>
    <name evidence="2" type="ORF">ATL42_0117</name>
</gene>
<protein>
    <submittedName>
        <fullName evidence="2">Putative OsmC-like protein</fullName>
    </submittedName>
</protein>
<sequence>MTDSGTQPSASSEPSEPTTAPGMDEPAQPALWVERTGPRLYTGRSERGGVVHIGGSEAPETFTPGELLKIALAGCTGLTSDVPFARRLGDDYDAVIRVSGAKDAAEERYPTLVERLEVDLSALEPAAAERLLTVVQRAIDQACTVGRTLTAGTTVELHIESVTGADRSVDAQSSEA</sequence>
<dbReference type="RefSeq" id="WP_211281753.1">
    <property type="nucleotide sequence ID" value="NZ_PDJG01000001.1"/>
</dbReference>
<keyword evidence="3" id="KW-1185">Reference proteome</keyword>
<feature type="region of interest" description="Disordered" evidence="1">
    <location>
        <begin position="1"/>
        <end position="47"/>
    </location>
</feature>
<dbReference type="Gene3D" id="3.30.300.20">
    <property type="match status" value="1"/>
</dbReference>
<dbReference type="InterPro" id="IPR015946">
    <property type="entry name" value="KH_dom-like_a/b"/>
</dbReference>
<evidence type="ECO:0000313" key="2">
    <source>
        <dbReference type="EMBL" id="PFG32297.1"/>
    </source>
</evidence>
<dbReference type="Proteomes" id="UP000225548">
    <property type="component" value="Unassembled WGS sequence"/>
</dbReference>
<dbReference type="InterPro" id="IPR036102">
    <property type="entry name" value="OsmC/Ohrsf"/>
</dbReference>
<feature type="compositionally biased region" description="Low complexity" evidence="1">
    <location>
        <begin position="8"/>
        <end position="21"/>
    </location>
</feature>
<name>A0A2A9DZS3_9MICO</name>
<dbReference type="Pfam" id="PF02566">
    <property type="entry name" value="OsmC"/>
    <property type="match status" value="1"/>
</dbReference>
<dbReference type="EMBL" id="PDJG01000001">
    <property type="protein sequence ID" value="PFG32297.1"/>
    <property type="molecule type" value="Genomic_DNA"/>
</dbReference>
<comment type="caution">
    <text evidence="2">The sequence shown here is derived from an EMBL/GenBank/DDBJ whole genome shotgun (WGS) entry which is preliminary data.</text>
</comment>
<dbReference type="InterPro" id="IPR003718">
    <property type="entry name" value="OsmC/Ohr_fam"/>
</dbReference>
<evidence type="ECO:0000256" key="1">
    <source>
        <dbReference type="SAM" id="MobiDB-lite"/>
    </source>
</evidence>
<proteinExistence type="predicted"/>
<dbReference type="AlphaFoldDB" id="A0A2A9DZS3"/>
<organism evidence="2 3">
    <name type="scientific">Sanguibacter antarcticus</name>
    <dbReference type="NCBI Taxonomy" id="372484"/>
    <lineage>
        <taxon>Bacteria</taxon>
        <taxon>Bacillati</taxon>
        <taxon>Actinomycetota</taxon>
        <taxon>Actinomycetes</taxon>
        <taxon>Micrococcales</taxon>
        <taxon>Sanguibacteraceae</taxon>
        <taxon>Sanguibacter</taxon>
    </lineage>
</organism>
<reference evidence="2 3" key="1">
    <citation type="submission" date="2017-10" db="EMBL/GenBank/DDBJ databases">
        <title>Sequencing the genomes of 1000 actinobacteria strains.</title>
        <authorList>
            <person name="Klenk H.-P."/>
        </authorList>
    </citation>
    <scope>NUCLEOTIDE SEQUENCE [LARGE SCALE GENOMIC DNA]</scope>
    <source>
        <strain evidence="2 3">DSM 18966</strain>
    </source>
</reference>
<evidence type="ECO:0000313" key="3">
    <source>
        <dbReference type="Proteomes" id="UP000225548"/>
    </source>
</evidence>